<feature type="compositionally biased region" description="Polar residues" evidence="5">
    <location>
        <begin position="922"/>
        <end position="956"/>
    </location>
</feature>
<evidence type="ECO:0000256" key="2">
    <source>
        <dbReference type="ARBA" id="ARBA00022723"/>
    </source>
</evidence>
<feature type="region of interest" description="Disordered" evidence="5">
    <location>
        <begin position="1205"/>
        <end position="1249"/>
    </location>
</feature>
<dbReference type="SUPFAM" id="SSF51197">
    <property type="entry name" value="Clavaminate synthase-like"/>
    <property type="match status" value="1"/>
</dbReference>
<dbReference type="Gene3D" id="2.60.120.650">
    <property type="entry name" value="Cupin"/>
    <property type="match status" value="1"/>
</dbReference>
<feature type="compositionally biased region" description="Polar residues" evidence="5">
    <location>
        <begin position="1603"/>
        <end position="1621"/>
    </location>
</feature>
<evidence type="ECO:0000256" key="3">
    <source>
        <dbReference type="ARBA" id="ARBA00023242"/>
    </source>
</evidence>
<accession>A0ABP0F7E4</accession>
<feature type="compositionally biased region" description="Polar residues" evidence="5">
    <location>
        <begin position="1543"/>
        <end position="1572"/>
    </location>
</feature>
<dbReference type="Pfam" id="PF02373">
    <property type="entry name" value="JmjC"/>
    <property type="match status" value="1"/>
</dbReference>
<organism evidence="7 8">
    <name type="scientific">Clavelina lepadiformis</name>
    <name type="common">Light-bulb sea squirt</name>
    <name type="synonym">Ascidia lepadiformis</name>
    <dbReference type="NCBI Taxonomy" id="159417"/>
    <lineage>
        <taxon>Eukaryota</taxon>
        <taxon>Metazoa</taxon>
        <taxon>Chordata</taxon>
        <taxon>Tunicata</taxon>
        <taxon>Ascidiacea</taxon>
        <taxon>Aplousobranchia</taxon>
        <taxon>Clavelinidae</taxon>
        <taxon>Clavelina</taxon>
    </lineage>
</organism>
<feature type="compositionally biased region" description="Basic and acidic residues" evidence="5">
    <location>
        <begin position="1622"/>
        <end position="1632"/>
    </location>
</feature>
<feature type="region of interest" description="Disordered" evidence="5">
    <location>
        <begin position="63"/>
        <end position="87"/>
    </location>
</feature>
<gene>
    <name evidence="7" type="ORF">CVLEPA_LOCUS5138</name>
</gene>
<feature type="compositionally biased region" description="Polar residues" evidence="5">
    <location>
        <begin position="980"/>
        <end position="1003"/>
    </location>
</feature>
<evidence type="ECO:0000256" key="4">
    <source>
        <dbReference type="SAM" id="Coils"/>
    </source>
</evidence>
<keyword evidence="3" id="KW-0539">Nucleus</keyword>
<feature type="region of interest" description="Disordered" evidence="5">
    <location>
        <begin position="725"/>
        <end position="759"/>
    </location>
</feature>
<dbReference type="PROSITE" id="PS51184">
    <property type="entry name" value="JMJC"/>
    <property type="match status" value="1"/>
</dbReference>
<dbReference type="SMART" id="SM00558">
    <property type="entry name" value="JmjC"/>
    <property type="match status" value="1"/>
</dbReference>
<feature type="region of interest" description="Disordered" evidence="5">
    <location>
        <begin position="171"/>
        <end position="190"/>
    </location>
</feature>
<feature type="compositionally biased region" description="Basic and acidic residues" evidence="5">
    <location>
        <begin position="1108"/>
        <end position="1119"/>
    </location>
</feature>
<feature type="compositionally biased region" description="Polar residues" evidence="5">
    <location>
        <begin position="476"/>
        <end position="486"/>
    </location>
</feature>
<sequence>MNRTTQGRSDALERGIRRSANRRAFFRCNAAKSEDINTRTTMHQSQHSRVLLETAAQQQVLRQQQQQQQQQQQPQLTQLPGQQPFLTHPYLNTPYGLQLFYGNPALAPGGLNATALAQARLQAVARTLPPQLMAPWLLEKELQQQHALATFWRNMPEGLPAYPALYQPDPAGTASPKLVPQTSPGKEAGKIHPEHFKQEKIHEAVHSPNPVVPKKVSQLPKLSTSPRRPPLESAPDPTPHSHPYSHPVDHATTSSPHRSDIPYAKHNPSPNRMVPHGGDLIIKERDQLLRRQEEEKRQLEEEQKRKFKELEEDARRKEEIYKAQMKAKVEEQNKIAAEKSHMVDQPIAAHSRSDKPSSHPWFHEQPHVPGHMPHAALGMVDPATMIAFNAARYETMQKSNGLNEKERHESRISPAQTSQPSQRVYPTADVVRQKQQGNATSPGQTVASSSKIWQPPLLSEATKSLDGSKEKHKTVLTKTSGQNPTSHPVDAVSTVPSSTINPYHHHLPQANNPYYNYMMPGPQHSSGGGPSKLTVTTHTPTQAAVFNINSLKYSPSSQQRSSPTSAKSEVSQKSGFHNKEKGVVVKSSPAAAYREGHRDIRYITERDTINHRPYNRTPSPERLGPLMADGSRAKILSQASLNSLYHFPRPSIMSTAKSGTDNSTHSVIINGGHYKVTEVHGGKECIPTEVSSSPTHVLYQKPTTTAPRVKVEQKDLSPKCYEVKPSNAMDVKTEPPEAHTQGSSKDVRKRTSVESNSQPEVLKKVCKELTQPPVSRGAMYKEINPHVMKNFSPDIARDPYLRELAAAGYFGIRASNVSWGDTSKINNQYPGAPSKHILKDALMKNENGLNLSTAKPQPSAANDVNAKNKINTNERQSPKISNFVPPVSKSDMHANTMVPSPNGAPINYSHYQMPSMSIANLVNGNAKSPNPSLLNQQASSPSCKVQQKPSDFSMNSRKNESDVPKNLVKSLKIDVESKPKTPNSNTAVSPGSDASSISDYSWGSTSSKSSVRPPSGDGNPPVAKPSSCPKMKKEWLKRMSDESDDATKSPAAKPFKRKNSSDLQVSPLTDMGLLSAGGENPVDTDKAAASDDLLAPPVKKPKKKHRKQDKERKEKDSNKPKKRKHKDKEGKKSRKSDSSPSHDPLELSISSPSTPNAADSLDDLPKEESKDKDAKLPSKPKSQKRGHCVISNSKKYLLGQLLQPKSTSAEETAIGSEGDGNESPDGRKNKKKSCSKKLRGPPEMPLGQNGLPMSVLLCRKEQARLKRTSESFMQDAACHEITALPGITILTSFNGASLPKCRECRSVKRKENNAIFCRFYGFRKLAFINGQLQAAGFCDPEDSRISDLSLWLPDLCQKEEKESKDREEHPSLELEACKYIMRHIGGKFCELVQEEREAIAQAEETVKVSWKRPVAGVREMCDACETTLFNLHWVCQKCGFGVCSDCYKNRQGMSREELEAYDVDKNNLRRWMRCTKGKHHLPSHLIPTQIIPSTCLFDLCEMAHEARAKWSIKSQCRCKKSVKLSQSLLAPRSSDPTPLLKNHCNSSAKSVPNLANSNKMDISRPLSGNPTRDSNRFKSYDCESSASPLDWLASIALHEQRKSSGTPILTSTPSTKSITTGNDERHQSKQNKEVTTVTNCNPALRHTGLQPSSSHAPRSWLCNGELLQLTDSRSKVNIDAFQLHWFYGMPVMASGASSSLNQELWLPEKFTEQHGDEPTGNALVNCRKGSIITNAQLKDFWCGFESIENRLEDEKTGEKMILKLKDWPTADDFIDTMPDRFTDLMQALPLPQYTGREGIFNIAAQLPDFFVRPDLGPKMYIAYGWVSEDSWTQGTTNLHLDISDACNLMVYVGIPRDEPRGTEEKLFKIIKEGDVDDAQIERVKTHKPGALWHIFKASDTDKIRKLILKVKAEQGIVVSEDHDPIHDQQIYLDQNLRRRLREEYGVEGYPLVQCEGDSVFIPAGAPHQVDVYYKPAFVVGSLILSWSRLL</sequence>
<name>A0ABP0F7E4_CLALP</name>
<feature type="compositionally biased region" description="Low complexity" evidence="5">
    <location>
        <begin position="1004"/>
        <end position="1015"/>
    </location>
</feature>
<evidence type="ECO:0000313" key="8">
    <source>
        <dbReference type="Proteomes" id="UP001642483"/>
    </source>
</evidence>
<evidence type="ECO:0000256" key="1">
    <source>
        <dbReference type="ARBA" id="ARBA00004123"/>
    </source>
</evidence>
<feature type="region of interest" description="Disordered" evidence="5">
    <location>
        <begin position="1602"/>
        <end position="1635"/>
    </location>
</feature>
<feature type="compositionally biased region" description="Polar residues" evidence="5">
    <location>
        <begin position="1148"/>
        <end position="1157"/>
    </location>
</feature>
<evidence type="ECO:0000259" key="6">
    <source>
        <dbReference type="PROSITE" id="PS51184"/>
    </source>
</evidence>
<reference evidence="7 8" key="1">
    <citation type="submission" date="2024-02" db="EMBL/GenBank/DDBJ databases">
        <authorList>
            <person name="Daric V."/>
            <person name="Darras S."/>
        </authorList>
    </citation>
    <scope>NUCLEOTIDE SEQUENCE [LARGE SCALE GENOMIC DNA]</scope>
</reference>
<dbReference type="InterPro" id="IPR045109">
    <property type="entry name" value="LSDs-like"/>
</dbReference>
<feature type="coiled-coil region" evidence="4">
    <location>
        <begin position="282"/>
        <end position="327"/>
    </location>
</feature>
<evidence type="ECO:0000313" key="7">
    <source>
        <dbReference type="EMBL" id="CAK8675575.1"/>
    </source>
</evidence>
<feature type="region of interest" description="Disordered" evidence="5">
    <location>
        <begin position="922"/>
        <end position="1191"/>
    </location>
</feature>
<dbReference type="Proteomes" id="UP001642483">
    <property type="component" value="Unassembled WGS sequence"/>
</dbReference>
<feature type="compositionally biased region" description="Polar residues" evidence="5">
    <location>
        <begin position="433"/>
        <end position="452"/>
    </location>
</feature>
<feature type="region of interest" description="Disordered" evidence="5">
    <location>
        <begin position="553"/>
        <end position="590"/>
    </location>
</feature>
<keyword evidence="4" id="KW-0175">Coiled coil</keyword>
<comment type="caution">
    <text evidence="7">The sequence shown here is derived from an EMBL/GenBank/DDBJ whole genome shotgun (WGS) entry which is preliminary data.</text>
</comment>
<feature type="region of interest" description="Disordered" evidence="5">
    <location>
        <begin position="204"/>
        <end position="277"/>
    </location>
</feature>
<protein>
    <recommendedName>
        <fullName evidence="6">JmjC domain-containing protein</fullName>
    </recommendedName>
</protein>
<feature type="compositionally biased region" description="Low complexity" evidence="5">
    <location>
        <begin position="63"/>
        <end position="84"/>
    </location>
</feature>
<comment type="subcellular location">
    <subcellularLocation>
        <location evidence="1">Nucleus</location>
    </subcellularLocation>
</comment>
<feature type="compositionally biased region" description="Basic and acidic residues" evidence="5">
    <location>
        <begin position="1163"/>
        <end position="1176"/>
    </location>
</feature>
<feature type="region of interest" description="Disordered" evidence="5">
    <location>
        <begin position="1530"/>
        <end position="1579"/>
    </location>
</feature>
<feature type="compositionally biased region" description="Basic residues" evidence="5">
    <location>
        <begin position="1228"/>
        <end position="1239"/>
    </location>
</feature>
<feature type="compositionally biased region" description="Polar residues" evidence="5">
    <location>
        <begin position="413"/>
        <end position="424"/>
    </location>
</feature>
<dbReference type="PANTHER" id="PTHR12549:SF38">
    <property type="entry name" value="JMJC DOMAIN-CONTAINING HISTONE DEMETHYLASE 2, ISOFORM A"/>
    <property type="match status" value="1"/>
</dbReference>
<evidence type="ECO:0000256" key="5">
    <source>
        <dbReference type="SAM" id="MobiDB-lite"/>
    </source>
</evidence>
<feature type="region of interest" description="Disordered" evidence="5">
    <location>
        <begin position="400"/>
        <end position="492"/>
    </location>
</feature>
<feature type="compositionally biased region" description="Low complexity" evidence="5">
    <location>
        <begin position="553"/>
        <end position="568"/>
    </location>
</feature>
<dbReference type="PANTHER" id="PTHR12549">
    <property type="entry name" value="JMJC DOMAIN-CONTAINING HISTONE DEMETHYLATION PROTEIN"/>
    <property type="match status" value="1"/>
</dbReference>
<keyword evidence="8" id="KW-1185">Reference proteome</keyword>
<feature type="domain" description="JmjC" evidence="6">
    <location>
        <begin position="1795"/>
        <end position="1990"/>
    </location>
</feature>
<feature type="compositionally biased region" description="Basic and acidic residues" evidence="5">
    <location>
        <begin position="1031"/>
        <end position="1047"/>
    </location>
</feature>
<keyword evidence="2" id="KW-0479">Metal-binding</keyword>
<proteinExistence type="predicted"/>
<dbReference type="InterPro" id="IPR003347">
    <property type="entry name" value="JmjC_dom"/>
</dbReference>
<dbReference type="EMBL" id="CAWYQH010000024">
    <property type="protein sequence ID" value="CAK8675575.1"/>
    <property type="molecule type" value="Genomic_DNA"/>
</dbReference>
<feature type="compositionally biased region" description="Basic residues" evidence="5">
    <location>
        <begin position="1120"/>
        <end position="1134"/>
    </location>
</feature>